<dbReference type="Proteomes" id="UP000076501">
    <property type="component" value="Unassembled WGS sequence"/>
</dbReference>
<evidence type="ECO:0000313" key="9">
    <source>
        <dbReference type="EMBL" id="KZD26605.1"/>
    </source>
</evidence>
<dbReference type="GO" id="GO:0005886">
    <property type="term" value="C:plasma membrane"/>
    <property type="evidence" value="ECO:0007669"/>
    <property type="project" value="TreeGrafter"/>
</dbReference>
<dbReference type="Gene3D" id="1.20.1730.10">
    <property type="entry name" value="Sodium/glucose cotransporter"/>
    <property type="match status" value="1"/>
</dbReference>
<feature type="transmembrane region" description="Helical" evidence="8">
    <location>
        <begin position="118"/>
        <end position="136"/>
    </location>
</feature>
<name>A0A164BFA1_BACCE</name>
<keyword evidence="5 8" id="KW-1133">Transmembrane helix</keyword>
<evidence type="ECO:0000256" key="2">
    <source>
        <dbReference type="ARBA" id="ARBA00006434"/>
    </source>
</evidence>
<evidence type="ECO:0000256" key="5">
    <source>
        <dbReference type="ARBA" id="ARBA00022989"/>
    </source>
</evidence>
<dbReference type="InterPro" id="IPR050277">
    <property type="entry name" value="Sodium:Solute_Symporter"/>
</dbReference>
<evidence type="ECO:0000256" key="4">
    <source>
        <dbReference type="ARBA" id="ARBA00022692"/>
    </source>
</evidence>
<dbReference type="EMBL" id="LJKA01000081">
    <property type="protein sequence ID" value="KZD26605.1"/>
    <property type="molecule type" value="Genomic_DNA"/>
</dbReference>
<dbReference type="PANTHER" id="PTHR48086">
    <property type="entry name" value="SODIUM/PROLINE SYMPORTER-RELATED"/>
    <property type="match status" value="1"/>
</dbReference>
<feature type="transmembrane region" description="Helical" evidence="8">
    <location>
        <begin position="387"/>
        <end position="410"/>
    </location>
</feature>
<keyword evidence="3" id="KW-0813">Transport</keyword>
<dbReference type="InterPro" id="IPR001734">
    <property type="entry name" value="Na/solute_symporter"/>
</dbReference>
<feature type="transmembrane region" description="Helical" evidence="8">
    <location>
        <begin position="156"/>
        <end position="175"/>
    </location>
</feature>
<feature type="transmembrane region" description="Helical" evidence="8">
    <location>
        <begin position="232"/>
        <end position="249"/>
    </location>
</feature>
<feature type="transmembrane region" description="Helical" evidence="8">
    <location>
        <begin position="457"/>
        <end position="476"/>
    </location>
</feature>
<keyword evidence="4 8" id="KW-0812">Transmembrane</keyword>
<evidence type="ECO:0000256" key="1">
    <source>
        <dbReference type="ARBA" id="ARBA00004141"/>
    </source>
</evidence>
<dbReference type="AlphaFoldDB" id="A0A164BFA1"/>
<feature type="transmembrane region" description="Helical" evidence="8">
    <location>
        <begin position="316"/>
        <end position="344"/>
    </location>
</feature>
<gene>
    <name evidence="9" type="ORF">B4082_5590</name>
</gene>
<dbReference type="PROSITE" id="PS50283">
    <property type="entry name" value="NA_SOLUT_SYMP_3"/>
    <property type="match status" value="1"/>
</dbReference>
<evidence type="ECO:0000313" key="10">
    <source>
        <dbReference type="Proteomes" id="UP000076501"/>
    </source>
</evidence>
<feature type="transmembrane region" description="Helical" evidence="8">
    <location>
        <begin position="73"/>
        <end position="97"/>
    </location>
</feature>
<comment type="similarity">
    <text evidence="2 7">Belongs to the sodium:solute symporter (SSF) (TC 2.A.21) family.</text>
</comment>
<feature type="transmembrane region" description="Helical" evidence="8">
    <location>
        <begin position="270"/>
        <end position="296"/>
    </location>
</feature>
<feature type="transmembrane region" description="Helical" evidence="8">
    <location>
        <begin position="187"/>
        <end position="205"/>
    </location>
</feature>
<comment type="caution">
    <text evidence="9">The sequence shown here is derived from an EMBL/GenBank/DDBJ whole genome shotgun (WGS) entry which is preliminary data.</text>
</comment>
<feature type="transmembrane region" description="Helical" evidence="8">
    <location>
        <begin position="364"/>
        <end position="381"/>
    </location>
</feature>
<sequence length="490" mass="53284">MTALLIIILFLFLALFLGIRAQYGKDMNLEQWSVGGRGFGTVFVFLLMAGEIYTTFTFLGGSGWAYSKGAPTFYILGYGALAYILSYFLLPPVWKYAKEHNLVSQPDFFVKKYKSQTLGIIVSIIGVISIIPYLVLQLKGLGIIVSEASYGRVSPVIAVWIGAIVITIYVMVSGIHGSAWTAALKDIMILFIVMFLGIYLPYHYYGGFQPMFEAVEAAKPGFLSLPDEGMSISWFVSTIVLTALGFYMWPHTFASAFSAKNEKVFRKNAAIMPLYSLVLLFVFFAGFAAILQVPGLKGGDVDLSLFRLALQTFDPWFIGIIGSAGVLTALVPGSMLVMAASTLLAKNIYRTMVPTASDRQVAKAAKLFVPVVTLVAVLFTFKGGETIGALLLMGYSIVTQLFPALVCSLFPRQIITKQGAIAGMGIGLLVVAYITLSGSTIATMFPGFPQYIKDLNVGIVALLMNMIVMFIVSGFTKSVSIKTDNIIVEK</sequence>
<organism evidence="9 10">
    <name type="scientific">Bacillus cereus</name>
    <dbReference type="NCBI Taxonomy" id="1396"/>
    <lineage>
        <taxon>Bacteria</taxon>
        <taxon>Bacillati</taxon>
        <taxon>Bacillota</taxon>
        <taxon>Bacilli</taxon>
        <taxon>Bacillales</taxon>
        <taxon>Bacillaceae</taxon>
        <taxon>Bacillus</taxon>
        <taxon>Bacillus cereus group</taxon>
    </lineage>
</organism>
<comment type="subcellular location">
    <subcellularLocation>
        <location evidence="1">Membrane</location>
        <topology evidence="1">Multi-pass membrane protein</topology>
    </subcellularLocation>
</comment>
<dbReference type="Pfam" id="PF00474">
    <property type="entry name" value="SSF"/>
    <property type="match status" value="1"/>
</dbReference>
<dbReference type="InterPro" id="IPR038377">
    <property type="entry name" value="Na/Glc_symporter_sf"/>
</dbReference>
<evidence type="ECO:0000256" key="7">
    <source>
        <dbReference type="RuleBase" id="RU362091"/>
    </source>
</evidence>
<dbReference type="PANTHER" id="PTHR48086:SF8">
    <property type="entry name" value="MONOCARBOXYLIC ACID PERMEASE"/>
    <property type="match status" value="1"/>
</dbReference>
<protein>
    <submittedName>
        <fullName evidence="9">Na+/solute symporter</fullName>
    </submittedName>
</protein>
<keyword evidence="6 8" id="KW-0472">Membrane</keyword>
<dbReference type="GO" id="GO:0022857">
    <property type="term" value="F:transmembrane transporter activity"/>
    <property type="evidence" value="ECO:0007669"/>
    <property type="project" value="InterPro"/>
</dbReference>
<evidence type="ECO:0000256" key="3">
    <source>
        <dbReference type="ARBA" id="ARBA00022448"/>
    </source>
</evidence>
<accession>A0A164BFA1</accession>
<proteinExistence type="inferred from homology"/>
<evidence type="ECO:0000256" key="6">
    <source>
        <dbReference type="ARBA" id="ARBA00023136"/>
    </source>
</evidence>
<feature type="transmembrane region" description="Helical" evidence="8">
    <location>
        <begin position="422"/>
        <end position="445"/>
    </location>
</feature>
<reference evidence="9 10" key="1">
    <citation type="submission" date="2015-09" db="EMBL/GenBank/DDBJ databases">
        <title>Bacillus cereus food isolates.</title>
        <authorList>
            <person name="Boekhorst J."/>
        </authorList>
    </citation>
    <scope>NUCLEOTIDE SEQUENCE [LARGE SCALE GENOMIC DNA]</scope>
    <source>
        <strain evidence="9 10">B4082</strain>
    </source>
</reference>
<dbReference type="PATRIC" id="fig|1396.539.peg.5929"/>
<evidence type="ECO:0000256" key="8">
    <source>
        <dbReference type="SAM" id="Phobius"/>
    </source>
</evidence>
<dbReference type="RefSeq" id="WP_063225093.1">
    <property type="nucleotide sequence ID" value="NZ_JAEHBS010000033.1"/>
</dbReference>
<dbReference type="CDD" id="cd10322">
    <property type="entry name" value="SLC5sbd"/>
    <property type="match status" value="1"/>
</dbReference>